<evidence type="ECO:0000256" key="7">
    <source>
        <dbReference type="ARBA" id="ARBA00023172"/>
    </source>
</evidence>
<keyword evidence="4 9" id="KW-0227">DNA damage</keyword>
<organism evidence="11 12">
    <name type="scientific">Oxyplasma meridianum</name>
    <dbReference type="NCBI Taxonomy" id="3073602"/>
    <lineage>
        <taxon>Archaea</taxon>
        <taxon>Methanobacteriati</taxon>
        <taxon>Thermoplasmatota</taxon>
        <taxon>Thermoplasmata</taxon>
        <taxon>Thermoplasmatales</taxon>
        <taxon>Thermoplasmataceae</taxon>
        <taxon>Oxyplasma</taxon>
    </lineage>
</organism>
<dbReference type="GO" id="GO:0006281">
    <property type="term" value="P:DNA repair"/>
    <property type="evidence" value="ECO:0007669"/>
    <property type="project" value="UniProtKB-UniRule"/>
</dbReference>
<protein>
    <recommendedName>
        <fullName evidence="2 9">DNA repair and recombination protein RadB</fullName>
    </recommendedName>
</protein>
<dbReference type="InterPro" id="IPR011939">
    <property type="entry name" value="DNA_repair_and_recomb_RadB"/>
</dbReference>
<keyword evidence="7 9" id="KW-0233">DNA recombination</keyword>
<dbReference type="SMART" id="SM00382">
    <property type="entry name" value="AAA"/>
    <property type="match status" value="1"/>
</dbReference>
<keyword evidence="5 9" id="KW-0067">ATP-binding</keyword>
<keyword evidence="6 9" id="KW-0238">DNA-binding</keyword>
<dbReference type="PRINTS" id="PR01874">
    <property type="entry name" value="DNAREPAIRADA"/>
</dbReference>
<comment type="function">
    <text evidence="8 9">Involved in DNA repair and in homologous recombination. May regulate the cleavage reactions of the branch-structured DNA. Has a very weak ATPase activity that is not stimulated by DNA. Binds DNA but does not promote DNA strands exchange.</text>
</comment>
<dbReference type="GeneID" id="95967197"/>
<evidence type="ECO:0000256" key="5">
    <source>
        <dbReference type="ARBA" id="ARBA00022840"/>
    </source>
</evidence>
<proteinExistence type="inferred from homology"/>
<dbReference type="PIRSF" id="PIRSF003336">
    <property type="entry name" value="RadB"/>
    <property type="match status" value="1"/>
</dbReference>
<evidence type="ECO:0000256" key="4">
    <source>
        <dbReference type="ARBA" id="ARBA00022763"/>
    </source>
</evidence>
<evidence type="ECO:0000256" key="1">
    <source>
        <dbReference type="ARBA" id="ARBA00006876"/>
    </source>
</evidence>
<dbReference type="PANTHER" id="PTHR22942">
    <property type="entry name" value="RECA/RAD51/RADA DNA STRAND-PAIRING FAMILY MEMBER"/>
    <property type="match status" value="1"/>
</dbReference>
<dbReference type="HAMAP" id="MF_00350">
    <property type="entry name" value="RadB"/>
    <property type="match status" value="1"/>
</dbReference>
<dbReference type="InterPro" id="IPR013632">
    <property type="entry name" value="Rad51_C"/>
</dbReference>
<name>A0AAX4NES4_9ARCH</name>
<dbReference type="EMBL" id="CP133772">
    <property type="protein sequence ID" value="WYX99924.1"/>
    <property type="molecule type" value="Genomic_DNA"/>
</dbReference>
<dbReference type="PANTHER" id="PTHR22942:SF47">
    <property type="entry name" value="DNA REPAIR AND RECOMBINATION PROTEIN RADB"/>
    <property type="match status" value="1"/>
</dbReference>
<dbReference type="AlphaFoldDB" id="A0AAX4NES4"/>
<keyword evidence="3 9" id="KW-0547">Nucleotide-binding</keyword>
<evidence type="ECO:0000256" key="2">
    <source>
        <dbReference type="ARBA" id="ARBA00018143"/>
    </source>
</evidence>
<dbReference type="GO" id="GO:0005524">
    <property type="term" value="F:ATP binding"/>
    <property type="evidence" value="ECO:0007669"/>
    <property type="project" value="UniProtKB-UniRule"/>
</dbReference>
<dbReference type="Pfam" id="PF08423">
    <property type="entry name" value="Rad51"/>
    <property type="match status" value="1"/>
</dbReference>
<dbReference type="InterPro" id="IPR003593">
    <property type="entry name" value="AAA+_ATPase"/>
</dbReference>
<dbReference type="KEGG" id="omr:OXIME_000470"/>
<sequence length="232" mass="25776">MEKIDPSTSIERLQSGVECIDSVMGGGLEPGVITEFYGEGGSGKSNLAVVFSVAAIKLGKTAIYLDTEGFSGDRFMQICGSDRSIAENMQLFRVSSLDDQELSIMRVTKNLEKMKNPGILVVDSFTEFFRLEKSNDYNSRVNGIQRQLSMLSGIALKFSIPVLLTNQIYMDVDSKNLQPFGGFIIDHVMKSIIRLEKDGEGVRKIRVIKHRSVPEGKESRFRIVEYGVTCEG</sequence>
<feature type="domain" description="RecA family profile 1" evidence="10">
    <location>
        <begin position="9"/>
        <end position="168"/>
    </location>
</feature>
<dbReference type="Gene3D" id="3.40.50.300">
    <property type="entry name" value="P-loop containing nucleotide triphosphate hydrolases"/>
    <property type="match status" value="1"/>
</dbReference>
<dbReference type="RefSeq" id="WP_393971883.1">
    <property type="nucleotide sequence ID" value="NZ_CP133772.1"/>
</dbReference>
<accession>A0AAX4NES4</accession>
<keyword evidence="12" id="KW-1185">Reference proteome</keyword>
<dbReference type="Proteomes" id="UP001451606">
    <property type="component" value="Chromosome"/>
</dbReference>
<evidence type="ECO:0000259" key="10">
    <source>
        <dbReference type="PROSITE" id="PS50162"/>
    </source>
</evidence>
<evidence type="ECO:0000256" key="9">
    <source>
        <dbReference type="HAMAP-Rule" id="MF_00350"/>
    </source>
</evidence>
<dbReference type="NCBIfam" id="TIGR02237">
    <property type="entry name" value="recomb_radB"/>
    <property type="match status" value="1"/>
</dbReference>
<dbReference type="PROSITE" id="PS50162">
    <property type="entry name" value="RECA_2"/>
    <property type="match status" value="1"/>
</dbReference>
<dbReference type="GO" id="GO:0140664">
    <property type="term" value="F:ATP-dependent DNA damage sensor activity"/>
    <property type="evidence" value="ECO:0007669"/>
    <property type="project" value="InterPro"/>
</dbReference>
<dbReference type="GO" id="GO:0003684">
    <property type="term" value="F:damaged DNA binding"/>
    <property type="evidence" value="ECO:0007669"/>
    <property type="project" value="UniProtKB-UniRule"/>
</dbReference>
<gene>
    <name evidence="9 11" type="primary">radB</name>
    <name evidence="11" type="ORF">OXIME_000470</name>
</gene>
<evidence type="ECO:0000313" key="12">
    <source>
        <dbReference type="Proteomes" id="UP001451606"/>
    </source>
</evidence>
<dbReference type="InterPro" id="IPR020588">
    <property type="entry name" value="RecA_ATP-bd"/>
</dbReference>
<dbReference type="InterPro" id="IPR027417">
    <property type="entry name" value="P-loop_NTPase"/>
</dbReference>
<comment type="similarity">
    <text evidence="1 9">Belongs to the eukaryotic RecA-like protein family. RadB subfamily.</text>
</comment>
<evidence type="ECO:0000256" key="3">
    <source>
        <dbReference type="ARBA" id="ARBA00022741"/>
    </source>
</evidence>
<dbReference type="GO" id="GO:0006310">
    <property type="term" value="P:DNA recombination"/>
    <property type="evidence" value="ECO:0007669"/>
    <property type="project" value="UniProtKB-UniRule"/>
</dbReference>
<dbReference type="SUPFAM" id="SSF52540">
    <property type="entry name" value="P-loop containing nucleoside triphosphate hydrolases"/>
    <property type="match status" value="1"/>
</dbReference>
<evidence type="ECO:0000313" key="11">
    <source>
        <dbReference type="EMBL" id="WYX99924.1"/>
    </source>
</evidence>
<evidence type="ECO:0000256" key="6">
    <source>
        <dbReference type="ARBA" id="ARBA00023125"/>
    </source>
</evidence>
<reference evidence="11 12" key="1">
    <citation type="submission" date="2023-09" db="EMBL/GenBank/DDBJ databases">
        <authorList>
            <person name="Golyshina O.V."/>
            <person name="Lunev E.A."/>
            <person name="Bargiela R."/>
            <person name="Gaines M.C."/>
            <person name="Daum B."/>
            <person name="Bale N.J."/>
            <person name="Koenen M."/>
            <person name="Sinninghe Damst J.S."/>
            <person name="Yakimov M."/>
            <person name="Golyshin P.N."/>
        </authorList>
    </citation>
    <scope>NUCLEOTIDE SEQUENCE [LARGE SCALE GENOMIC DNA]</scope>
    <source>
        <strain evidence="11 12">M1</strain>
    </source>
</reference>
<evidence type="ECO:0000256" key="8">
    <source>
        <dbReference type="ARBA" id="ARBA00024641"/>
    </source>
</evidence>